<sequence length="165" mass="18674">MWISPHAEEFFGCLAPLLASKEVNAMRQWRHHFSVTCYEHSLFVAYMAYRIAQRFGWDCRAAARAGLLHDLYLYDPADRNAHPGNQCLDHPVFALRNAQALCPDLSEGEANAIVSHMFPLAVHLPRSRVAIAVNLADKLCATIEVAQLYRIIPLRRRLMARVGCC</sequence>
<reference evidence="2" key="2">
    <citation type="journal article" date="2021" name="PeerJ">
        <title>Extensive microbial diversity within the chicken gut microbiome revealed by metagenomics and culture.</title>
        <authorList>
            <person name="Gilroy R."/>
            <person name="Ravi A."/>
            <person name="Getino M."/>
            <person name="Pursley I."/>
            <person name="Horton D.L."/>
            <person name="Alikhan N.F."/>
            <person name="Baker D."/>
            <person name="Gharbi K."/>
            <person name="Hall N."/>
            <person name="Watson M."/>
            <person name="Adriaenssens E.M."/>
            <person name="Foster-Nyarko E."/>
            <person name="Jarju S."/>
            <person name="Secka A."/>
            <person name="Antonio M."/>
            <person name="Oren A."/>
            <person name="Chaudhuri R.R."/>
            <person name="La Ragione R."/>
            <person name="Hildebrand F."/>
            <person name="Pallen M.J."/>
        </authorList>
    </citation>
    <scope>NUCLEOTIDE SEQUENCE</scope>
    <source>
        <strain evidence="2">ChiGjej2B2-12916</strain>
    </source>
</reference>
<dbReference type="SMART" id="SM00471">
    <property type="entry name" value="HDc"/>
    <property type="match status" value="1"/>
</dbReference>
<dbReference type="CDD" id="cd00077">
    <property type="entry name" value="HDc"/>
    <property type="match status" value="1"/>
</dbReference>
<feature type="domain" description="HD/PDEase" evidence="1">
    <location>
        <begin position="33"/>
        <end position="151"/>
    </location>
</feature>
<dbReference type="Proteomes" id="UP000886879">
    <property type="component" value="Unassembled WGS sequence"/>
</dbReference>
<dbReference type="InterPro" id="IPR003607">
    <property type="entry name" value="HD/PDEase_dom"/>
</dbReference>
<evidence type="ECO:0000313" key="3">
    <source>
        <dbReference type="Proteomes" id="UP000886879"/>
    </source>
</evidence>
<dbReference type="Gene3D" id="1.10.3210.10">
    <property type="entry name" value="Hypothetical protein af1432"/>
    <property type="match status" value="1"/>
</dbReference>
<evidence type="ECO:0000313" key="2">
    <source>
        <dbReference type="EMBL" id="HIQ61103.1"/>
    </source>
</evidence>
<reference evidence="2" key="1">
    <citation type="submission" date="2020-10" db="EMBL/GenBank/DDBJ databases">
        <authorList>
            <person name="Gilroy R."/>
        </authorList>
    </citation>
    <scope>NUCLEOTIDE SEQUENCE</scope>
    <source>
        <strain evidence="2">ChiGjej2B2-12916</strain>
    </source>
</reference>
<proteinExistence type="predicted"/>
<protein>
    <submittedName>
        <fullName evidence="2">HD domain-containing protein</fullName>
    </submittedName>
</protein>
<dbReference type="AlphaFoldDB" id="A0A9D0YSG1"/>
<accession>A0A9D0YSG1</accession>
<name>A0A9D0YSG1_9FIRM</name>
<dbReference type="SUPFAM" id="SSF109604">
    <property type="entry name" value="HD-domain/PDEase-like"/>
    <property type="match status" value="1"/>
</dbReference>
<dbReference type="InterPro" id="IPR006674">
    <property type="entry name" value="HD_domain"/>
</dbReference>
<comment type="caution">
    <text evidence="2">The sequence shown here is derived from an EMBL/GenBank/DDBJ whole genome shotgun (WGS) entry which is preliminary data.</text>
</comment>
<dbReference type="EMBL" id="DVFO01000056">
    <property type="protein sequence ID" value="HIQ61103.1"/>
    <property type="molecule type" value="Genomic_DNA"/>
</dbReference>
<evidence type="ECO:0000259" key="1">
    <source>
        <dbReference type="SMART" id="SM00471"/>
    </source>
</evidence>
<organism evidence="2 3">
    <name type="scientific">Candidatus Enterenecus faecium</name>
    <dbReference type="NCBI Taxonomy" id="2840780"/>
    <lineage>
        <taxon>Bacteria</taxon>
        <taxon>Bacillati</taxon>
        <taxon>Bacillota</taxon>
        <taxon>Clostridia</taxon>
        <taxon>Eubacteriales</taxon>
        <taxon>Candidatus Enterenecus</taxon>
    </lineage>
</organism>
<gene>
    <name evidence="2" type="ORF">IAD31_05855</name>
</gene>
<dbReference type="Pfam" id="PF01966">
    <property type="entry name" value="HD"/>
    <property type="match status" value="1"/>
</dbReference>